<reference evidence="1 2" key="1">
    <citation type="journal article" date="2014" name="Genome Announc.">
        <title>Genome Sequence and Methylome of Soil Bacterium Gemmatirosa kalamazoonensis KBS708T, a Member of the Rarely Cultivated Gemmatimonadetes Phylum.</title>
        <authorList>
            <person name="Debruyn J.M."/>
            <person name="Radosevich M."/>
            <person name="Wommack K.E."/>
            <person name="Polson S.W."/>
            <person name="Hauser L.J."/>
            <person name="Fawaz M.N."/>
            <person name="Korlach J."/>
            <person name="Tsai Y.C."/>
        </authorList>
    </citation>
    <scope>NUCLEOTIDE SEQUENCE [LARGE SCALE GENOMIC DNA]</scope>
    <source>
        <strain evidence="1 2">KBS708</strain>
    </source>
</reference>
<dbReference type="STRING" id="861299.J421_2449"/>
<dbReference type="InterPro" id="IPR011989">
    <property type="entry name" value="ARM-like"/>
</dbReference>
<dbReference type="InterPro" id="IPR004155">
    <property type="entry name" value="PBS_lyase_HEAT"/>
</dbReference>
<protein>
    <recommendedName>
        <fullName evidence="3">PBS lyase HEAT domain protein repeat-containing protein</fullName>
    </recommendedName>
</protein>
<dbReference type="EMBL" id="CP007128">
    <property type="protein sequence ID" value="AHG89986.1"/>
    <property type="molecule type" value="Genomic_DNA"/>
</dbReference>
<dbReference type="OrthoDB" id="9766168at2"/>
<name>W0RGT0_9BACT</name>
<gene>
    <name evidence="1" type="ORF">J421_2449</name>
</gene>
<dbReference type="InterPro" id="IPR016024">
    <property type="entry name" value="ARM-type_fold"/>
</dbReference>
<dbReference type="RefSeq" id="WP_148306288.1">
    <property type="nucleotide sequence ID" value="NZ_CP007128.1"/>
</dbReference>
<dbReference type="SUPFAM" id="SSF48371">
    <property type="entry name" value="ARM repeat"/>
    <property type="match status" value="1"/>
</dbReference>
<organism evidence="1 2">
    <name type="scientific">Gemmatirosa kalamazoonensis</name>
    <dbReference type="NCBI Taxonomy" id="861299"/>
    <lineage>
        <taxon>Bacteria</taxon>
        <taxon>Pseudomonadati</taxon>
        <taxon>Gemmatimonadota</taxon>
        <taxon>Gemmatimonadia</taxon>
        <taxon>Gemmatimonadales</taxon>
        <taxon>Gemmatimonadaceae</taxon>
        <taxon>Gemmatirosa</taxon>
    </lineage>
</organism>
<dbReference type="Proteomes" id="UP000019151">
    <property type="component" value="Chromosome"/>
</dbReference>
<dbReference type="PANTHER" id="PTHR12697:SF5">
    <property type="entry name" value="DEOXYHYPUSINE HYDROXYLASE"/>
    <property type="match status" value="1"/>
</dbReference>
<dbReference type="eggNOG" id="COG1413">
    <property type="taxonomic scope" value="Bacteria"/>
</dbReference>
<accession>W0RGT0</accession>
<dbReference type="AlphaFoldDB" id="W0RGT0"/>
<dbReference type="HOGENOM" id="CLU_575892_0_0_0"/>
<dbReference type="InParanoid" id="W0RGT0"/>
<evidence type="ECO:0008006" key="3">
    <source>
        <dbReference type="Google" id="ProtNLM"/>
    </source>
</evidence>
<keyword evidence="2" id="KW-1185">Reference proteome</keyword>
<dbReference type="SMART" id="SM00567">
    <property type="entry name" value="EZ_HEAT"/>
    <property type="match status" value="5"/>
</dbReference>
<dbReference type="PANTHER" id="PTHR12697">
    <property type="entry name" value="PBS LYASE HEAT-LIKE PROTEIN"/>
    <property type="match status" value="1"/>
</dbReference>
<sequence>MLTPPGVAGSLRRGRLNFGGAASILDRMEPQLAFARTLSRLVGLLRHSGSTIEEVKDTLRLAVTHSRERTIAFRLDEWKLALDGDVVPASATGMEELTEQLKAHGVRELTIRQFASASELIKLVRLLAEEAVIDPQEFAQRIAAQKLWNVDVTAAAASDPSPEPTAPSPDHLKVEHHLARVRQASVPLDATHALAELVELTDQHMEAGHAEAVAEVLVGLWRIEREVSDETIKAACAKTIERLSRPHLTRLVAQLLPGLLSAGRQKEYAEHRDAVGRCGNPGAAALLAHLMAADSFEERRVFYNAIVELRTGIPMLIDALGHPQWYVVRNAASLLGEMREPQADGPLARLLEHRDERVREAAAAALSRIDTPIARIALQRMLQDRSPQVRLHAAGAFAASPAKTATPLATALEAESDTDVQLGIIYALGRLGTPDAVQKLVRAVMPSNLRPRPVSFRIAALEALTAARGNSAMPTLRTLLTDAEPAVRDAAKRLIATTALAS</sequence>
<evidence type="ECO:0000313" key="1">
    <source>
        <dbReference type="EMBL" id="AHG89986.1"/>
    </source>
</evidence>
<proteinExistence type="predicted"/>
<dbReference type="Pfam" id="PF13646">
    <property type="entry name" value="HEAT_2"/>
    <property type="match status" value="1"/>
</dbReference>
<dbReference type="Gene3D" id="1.25.10.10">
    <property type="entry name" value="Leucine-rich Repeat Variant"/>
    <property type="match status" value="2"/>
</dbReference>
<evidence type="ECO:0000313" key="2">
    <source>
        <dbReference type="Proteomes" id="UP000019151"/>
    </source>
</evidence>
<dbReference type="Pfam" id="PF03130">
    <property type="entry name" value="HEAT_PBS"/>
    <property type="match status" value="1"/>
</dbReference>
<dbReference type="GO" id="GO:0016491">
    <property type="term" value="F:oxidoreductase activity"/>
    <property type="evidence" value="ECO:0007669"/>
    <property type="project" value="TreeGrafter"/>
</dbReference>
<dbReference type="KEGG" id="gba:J421_2449"/>